<organism evidence="1 2">
    <name type="scientific">Nocardioides dokdonensis FR1436</name>
    <dbReference type="NCBI Taxonomy" id="1300347"/>
    <lineage>
        <taxon>Bacteria</taxon>
        <taxon>Bacillati</taxon>
        <taxon>Actinomycetota</taxon>
        <taxon>Actinomycetes</taxon>
        <taxon>Propionibacteriales</taxon>
        <taxon>Nocardioidaceae</taxon>
        <taxon>Nocardioides</taxon>
    </lineage>
</organism>
<dbReference type="InterPro" id="IPR033437">
    <property type="entry name" value="DUF5130"/>
</dbReference>
<reference evidence="1 2" key="1">
    <citation type="submission" date="2016-03" db="EMBL/GenBank/DDBJ databases">
        <title>Complete genome sequence of a soil Actinobacterium, Nocardioides dokdonensis FR1436.</title>
        <authorList>
            <person name="Kwon S.-K."/>
            <person name="Kim K."/>
            <person name="Kim J.F."/>
        </authorList>
    </citation>
    <scope>NUCLEOTIDE SEQUENCE [LARGE SCALE GENOMIC DNA]</scope>
    <source>
        <strain evidence="1 2">FR1436</strain>
    </source>
</reference>
<gene>
    <name evidence="1" type="ORF">I601_2368</name>
</gene>
<dbReference type="AlphaFoldDB" id="A0A1A9GKH1"/>
<dbReference type="PATRIC" id="fig|1300347.3.peg.2362"/>
<name>A0A1A9GKH1_9ACTN</name>
<dbReference type="Pfam" id="PF17174">
    <property type="entry name" value="DUF5130"/>
    <property type="match status" value="1"/>
</dbReference>
<proteinExistence type="predicted"/>
<dbReference type="Proteomes" id="UP000077868">
    <property type="component" value="Chromosome"/>
</dbReference>
<dbReference type="KEGG" id="ndk:I601_2368"/>
<evidence type="ECO:0000313" key="2">
    <source>
        <dbReference type="Proteomes" id="UP000077868"/>
    </source>
</evidence>
<accession>A0A1A9GKH1</accession>
<dbReference type="STRING" id="1300347.I601_2368"/>
<protein>
    <recommendedName>
        <fullName evidence="3">DUF5130 domain-containing protein</fullName>
    </recommendedName>
</protein>
<dbReference type="Gene3D" id="3.10.310.50">
    <property type="match status" value="1"/>
</dbReference>
<evidence type="ECO:0000313" key="1">
    <source>
        <dbReference type="EMBL" id="ANH38788.1"/>
    </source>
</evidence>
<keyword evidence="2" id="KW-1185">Reference proteome</keyword>
<dbReference type="EMBL" id="CP015079">
    <property type="protein sequence ID" value="ANH38788.1"/>
    <property type="molecule type" value="Genomic_DNA"/>
</dbReference>
<sequence length="131" mass="14243">MAPVPAGDPFTSADHAALDATIRRAEQLCRMEFSVFVGNAEGDPRAFATSLHNTLVAPARSILIMVDPTRRLLEIVTGAFVRRTLSDNQVELAALHMQQDFANDDLAGGLRRGIEMLAEHARAPRTLHAKA</sequence>
<evidence type="ECO:0008006" key="3">
    <source>
        <dbReference type="Google" id="ProtNLM"/>
    </source>
</evidence>